<gene>
    <name evidence="2" type="ORF">KQ657_000193</name>
</gene>
<name>A0A9P7VF97_9ASCO</name>
<feature type="compositionally biased region" description="Polar residues" evidence="1">
    <location>
        <begin position="9"/>
        <end position="24"/>
    </location>
</feature>
<feature type="compositionally biased region" description="Polar residues" evidence="1">
    <location>
        <begin position="164"/>
        <end position="193"/>
    </location>
</feature>
<dbReference type="PANTHER" id="PTHR28307:SF2">
    <property type="entry name" value="PROTEIN PAL1"/>
    <property type="match status" value="1"/>
</dbReference>
<feature type="compositionally biased region" description="Basic and acidic residues" evidence="1">
    <location>
        <begin position="266"/>
        <end position="278"/>
    </location>
</feature>
<dbReference type="RefSeq" id="XP_043051726.1">
    <property type="nucleotide sequence ID" value="XM_043191049.1"/>
</dbReference>
<dbReference type="PANTHER" id="PTHR28307">
    <property type="entry name" value="PROTEIN PAL1"/>
    <property type="match status" value="1"/>
</dbReference>
<dbReference type="GO" id="GO:0005737">
    <property type="term" value="C:cytoplasm"/>
    <property type="evidence" value="ECO:0007669"/>
    <property type="project" value="TreeGrafter"/>
</dbReference>
<accession>A0A9P7VF97</accession>
<evidence type="ECO:0000313" key="3">
    <source>
        <dbReference type="Proteomes" id="UP000790833"/>
    </source>
</evidence>
<dbReference type="AlphaFoldDB" id="A0A9P7VF97"/>
<dbReference type="OrthoDB" id="5352132at2759"/>
<dbReference type="Proteomes" id="UP000790833">
    <property type="component" value="Unassembled WGS sequence"/>
</dbReference>
<feature type="compositionally biased region" description="Polar residues" evidence="1">
    <location>
        <begin position="501"/>
        <end position="510"/>
    </location>
</feature>
<comment type="caution">
    <text evidence="2">The sequence shown here is derived from an EMBL/GenBank/DDBJ whole genome shotgun (WGS) entry which is preliminary data.</text>
</comment>
<protein>
    <recommendedName>
        <fullName evidence="4">Protein pal1</fullName>
    </recommendedName>
</protein>
<keyword evidence="3" id="KW-1185">Reference proteome</keyword>
<feature type="region of interest" description="Disordered" evidence="1">
    <location>
        <begin position="1"/>
        <end position="35"/>
    </location>
</feature>
<evidence type="ECO:0000313" key="2">
    <source>
        <dbReference type="EMBL" id="KAG7196181.1"/>
    </source>
</evidence>
<organism evidence="2 3">
    <name type="scientific">Scheffersomyces spartinae</name>
    <dbReference type="NCBI Taxonomy" id="45513"/>
    <lineage>
        <taxon>Eukaryota</taxon>
        <taxon>Fungi</taxon>
        <taxon>Dikarya</taxon>
        <taxon>Ascomycota</taxon>
        <taxon>Saccharomycotina</taxon>
        <taxon>Pichiomycetes</taxon>
        <taxon>Debaryomycetaceae</taxon>
        <taxon>Scheffersomyces</taxon>
    </lineage>
</organism>
<feature type="compositionally biased region" description="Basic and acidic residues" evidence="1">
    <location>
        <begin position="287"/>
        <end position="296"/>
    </location>
</feature>
<feature type="compositionally biased region" description="Basic residues" evidence="1">
    <location>
        <begin position="555"/>
        <end position="564"/>
    </location>
</feature>
<feature type="compositionally biased region" description="Low complexity" evidence="1">
    <location>
        <begin position="232"/>
        <end position="242"/>
    </location>
</feature>
<dbReference type="EMBL" id="JAHMUF010000001">
    <property type="protein sequence ID" value="KAG7196181.1"/>
    <property type="molecule type" value="Genomic_DNA"/>
</dbReference>
<feature type="region of interest" description="Disordered" evidence="1">
    <location>
        <begin position="133"/>
        <end position="312"/>
    </location>
</feature>
<dbReference type="InterPro" id="IPR013226">
    <property type="entry name" value="Pal1"/>
</dbReference>
<reference evidence="2" key="1">
    <citation type="submission" date="2021-03" db="EMBL/GenBank/DDBJ databases">
        <authorList>
            <person name="Palmer J.M."/>
        </authorList>
    </citation>
    <scope>NUCLEOTIDE SEQUENCE</scope>
    <source>
        <strain evidence="2">ARV_011</strain>
    </source>
</reference>
<evidence type="ECO:0008006" key="4">
    <source>
        <dbReference type="Google" id="ProtNLM"/>
    </source>
</evidence>
<proteinExistence type="predicted"/>
<feature type="region of interest" description="Disordered" evidence="1">
    <location>
        <begin position="498"/>
        <end position="564"/>
    </location>
</feature>
<evidence type="ECO:0000256" key="1">
    <source>
        <dbReference type="SAM" id="MobiDB-lite"/>
    </source>
</evidence>
<feature type="compositionally biased region" description="Basic and acidic residues" evidence="1">
    <location>
        <begin position="220"/>
        <end position="231"/>
    </location>
</feature>
<dbReference type="GeneID" id="66113567"/>
<sequence>MYRQPPTMYGSNDSVRRLSSNNPFRQGLQDLSEDQTVRTSIATSGVSGSSSGTPTQLGFQHTNINTLSLVTRVSPTGFDEWVQKNKQLIDMLSDEEEAYYAHRDSYKNQRQSNVSESESDLLALYGTKSLSTVNSPVKTGFAPPSRPQQPARSGSDSLIDFQSRPVSSNNPFASALQSSTPDPPQATRTSRNGSVPPPRPPKEPNMMAPPPSYEVAAGQERAKAPYRDEKLSSSSSPSALELSSHRPRRSNSEGAARSTNDNQKAYVERSDRDKDKERTRRHHSSLRAKDKLESKSRSSSSKKKKDPVPVKAKNLDTIDKLDVTAFFGGGFHHDGPFDACTPHRNKNRNNAPVMAFPVDGPNNSIKGLGGYNNSKSEQMNLAFGKYDAEADDFNANKQVNPIQKTVSPMTAPALNPPTSILANNSGKNTPSPYNSKTPSVINFDSNVKSEPIHGIVTGGLGSSTFIDGAPAPKSVQDEHAYLASTGALGRKKSIVQRLRKNSSSATSPPNNHAGLYEDPLLPPTTTHHSQELSRRNSADARSDSQNASGGNSFMRRVKSLKVRR</sequence>
<dbReference type="Pfam" id="PF08316">
    <property type="entry name" value="Pal1"/>
    <property type="match status" value="1"/>
</dbReference>
<feature type="compositionally biased region" description="Basic and acidic residues" evidence="1">
    <location>
        <begin position="528"/>
        <end position="542"/>
    </location>
</feature>